<comment type="caution">
    <text evidence="1">The sequence shown here is derived from an EMBL/GenBank/DDBJ whole genome shotgun (WGS) entry which is preliminary data.</text>
</comment>
<gene>
    <name evidence="1" type="ORF">HA222_01985</name>
</gene>
<dbReference type="AlphaFoldDB" id="A0A7J4JZU5"/>
<evidence type="ECO:0000313" key="2">
    <source>
        <dbReference type="Proteomes" id="UP000590964"/>
    </source>
</evidence>
<name>A0A7J4JZU5_9ARCH</name>
<dbReference type="EMBL" id="DUFW01000028">
    <property type="protein sequence ID" value="HIH21417.1"/>
    <property type="molecule type" value="Genomic_DNA"/>
</dbReference>
<reference evidence="2" key="1">
    <citation type="journal article" date="2020" name="bioRxiv">
        <title>A rank-normalized archaeal taxonomy based on genome phylogeny resolves widespread incomplete and uneven classifications.</title>
        <authorList>
            <person name="Rinke C."/>
            <person name="Chuvochina M."/>
            <person name="Mussig A.J."/>
            <person name="Chaumeil P.-A."/>
            <person name="Waite D.W."/>
            <person name="Whitman W.B."/>
            <person name="Parks D.H."/>
            <person name="Hugenholtz P."/>
        </authorList>
    </citation>
    <scope>NUCLEOTIDE SEQUENCE [LARGE SCALE GENOMIC DNA]</scope>
</reference>
<proteinExistence type="predicted"/>
<accession>A0A7J4JZU5</accession>
<sequence>MNKKQVIEKIGKENWKEFLNFMVGQTVGLNLDGSTDYYGCDVENFLRKPKNRFFD</sequence>
<dbReference type="Proteomes" id="UP000590964">
    <property type="component" value="Unassembled WGS sequence"/>
</dbReference>
<evidence type="ECO:0000313" key="1">
    <source>
        <dbReference type="EMBL" id="HIH21417.1"/>
    </source>
</evidence>
<organism evidence="1 2">
    <name type="scientific">Candidatus Iainarchaeum sp</name>
    <dbReference type="NCBI Taxonomy" id="3101447"/>
    <lineage>
        <taxon>Archaea</taxon>
        <taxon>Candidatus Iainarchaeota</taxon>
        <taxon>Candidatus Iainarchaeia</taxon>
        <taxon>Candidatus Iainarchaeales</taxon>
        <taxon>Candidatus Iainarchaeaceae</taxon>
        <taxon>Candidatus Iainarchaeum</taxon>
    </lineage>
</organism>
<protein>
    <submittedName>
        <fullName evidence="1">Uncharacterized protein</fullName>
    </submittedName>
</protein>